<protein>
    <recommendedName>
        <fullName evidence="3">WxL domain-containing protein</fullName>
    </recommendedName>
</protein>
<evidence type="ECO:0000313" key="1">
    <source>
        <dbReference type="EMBL" id="TFJ28452.1"/>
    </source>
</evidence>
<organism evidence="1 2">
    <name type="scientific">Carnobacterium divergens</name>
    <name type="common">Lactobacillus divergens</name>
    <dbReference type="NCBI Taxonomy" id="2748"/>
    <lineage>
        <taxon>Bacteria</taxon>
        <taxon>Bacillati</taxon>
        <taxon>Bacillota</taxon>
        <taxon>Bacilli</taxon>
        <taxon>Lactobacillales</taxon>
        <taxon>Carnobacteriaceae</taxon>
        <taxon>Carnobacterium</taxon>
    </lineage>
</organism>
<name>A0A7Z8G621_CARDV</name>
<dbReference type="RefSeq" id="WP_135025665.1">
    <property type="nucleotide sequence ID" value="NZ_JBFUWK010000004.1"/>
</dbReference>
<proteinExistence type="predicted"/>
<evidence type="ECO:0000313" key="2">
    <source>
        <dbReference type="Proteomes" id="UP000297938"/>
    </source>
</evidence>
<dbReference type="EMBL" id="NRPP01000007">
    <property type="protein sequence ID" value="TFJ28452.1"/>
    <property type="molecule type" value="Genomic_DNA"/>
</dbReference>
<gene>
    <name evidence="1" type="ORF">CKN69_02690</name>
</gene>
<evidence type="ECO:0008006" key="3">
    <source>
        <dbReference type="Google" id="ProtNLM"/>
    </source>
</evidence>
<sequence>MKKRIFFPVALVVLLLLGQRVIELPVKSILAQSELPSVTIATNKNDEAKEVAIEEPFNVTVNRLNQGRYVVELPKELDWIAPEKELTGMTYSEKTRQLTLEQASEDAITFSLKANTVGTYQVNIASTVEKQESVLFEVNAIEKSEAKYEEADSVQNEELTTFAEAPQMLPLNRLDDLTGWDDISSKSFGSWVFNQKSEIFSSTLLPKGALITSLNPGGGRNRTTADPTIEEQIRAFRVDVPGIQYHSRDESKTNSVAWYVPGTISGFLGKSPTVNSTEGTSIHGETDFKSLGLVVAVNNDINTLQEISVGPKTQIGYPSDESKVSNVDIKTFKVYKKANALDRKFAYDVTIGTYKFHVTIAYIPNFETDVVNVVYTYTNIGDSTIPGLMTGFNYTPEFRTAKITTDLGAIGTKKAGVIQYMGNNKGIFGTATEGGHRAEIYPNYREDGPDSWAAWSESFKSRDGNRDITKFMNGFKNPTDLYSEGDERDAIAPNTQINENTATNTNATISMKWNPQDLAVGESRTNSWAYATEAVSTLPKLKLDENDAYYSTDDNSGVIKGTWRNYEDGTSINTIKYSIDGGAYQNYPVSYKTLGEVGLPQDFEIPISLVAPGDHTVRVYLSSSKGINTSTYSKIFKFKAPKPKFNSTISVKTGAEERTTLSPGEDFNFDLAMNMTTQYSQLIDSVIQVPIDATMIDVSKLKDLSITKQDGTKGTISFNATLNQLEAQFPTSFVAGETLNLHFAGQVIDLDELVDKQLIFEATIKGTSGDSVKEDFELPVAEKPVKKINIIPAIATVTVNFLDGDRQPIVGYTPYELIGKTNEPYNLFLEYDVITILEEIESKGYVLTDSPANESGIFNRNGTVVDYIFNGSINFTKHTSTVDFGKLKINSNTQIYKPQLIDDGKGLTNNLYFEISDTRNKAERKPWEIKASVVQELTAKNHKVPLPGNFIFKTKDKKDITLNKSEEVIYKQLDTTSQVTKISFDSNLEEGLKLKVNPGIYADDYQGSISYTLENAP</sequence>
<accession>A0A7Z8G621</accession>
<dbReference type="AlphaFoldDB" id="A0A7Z8G621"/>
<dbReference type="Proteomes" id="UP000297938">
    <property type="component" value="Unassembled WGS sequence"/>
</dbReference>
<comment type="caution">
    <text evidence="1">The sequence shown here is derived from an EMBL/GenBank/DDBJ whole genome shotgun (WGS) entry which is preliminary data.</text>
</comment>
<reference evidence="1 2" key="1">
    <citation type="journal article" date="2018" name="Int. J. Food Microbiol.">
        <title>Growth of Carnobacterium spp. isolated from chilled vacuum-packaged meat under relevant acidic conditions.</title>
        <authorList>
            <person name="Zhang P."/>
            <person name="Badoni M."/>
            <person name="Ganzle M."/>
            <person name="Yang X."/>
        </authorList>
    </citation>
    <scope>NUCLEOTIDE SEQUENCE [LARGE SCALE GENOMIC DNA]</scope>
    <source>
        <strain evidence="1 2">B2</strain>
    </source>
</reference>